<gene>
    <name evidence="2" type="ORF">B7Y86_14965</name>
</gene>
<feature type="transmembrane region" description="Helical" evidence="1">
    <location>
        <begin position="151"/>
        <end position="175"/>
    </location>
</feature>
<dbReference type="Proteomes" id="UP000216147">
    <property type="component" value="Unassembled WGS sequence"/>
</dbReference>
<feature type="transmembrane region" description="Helical" evidence="1">
    <location>
        <begin position="410"/>
        <end position="437"/>
    </location>
</feature>
<dbReference type="AlphaFoldDB" id="A0A258HF34"/>
<keyword evidence="1" id="KW-0812">Transmembrane</keyword>
<feature type="transmembrane region" description="Helical" evidence="1">
    <location>
        <begin position="205"/>
        <end position="225"/>
    </location>
</feature>
<reference evidence="2 3" key="1">
    <citation type="submission" date="2017-03" db="EMBL/GenBank/DDBJ databases">
        <title>Lifting the veil on microbial sulfur biogeochemistry in mining wastewaters.</title>
        <authorList>
            <person name="Kantor R.S."/>
            <person name="Colenbrander Nelson T."/>
            <person name="Marshall S."/>
            <person name="Bennett D."/>
            <person name="Apte S."/>
            <person name="Camacho D."/>
            <person name="Thomas B.C."/>
            <person name="Warren L.A."/>
            <person name="Banfield J.F."/>
        </authorList>
    </citation>
    <scope>NUCLEOTIDE SEQUENCE [LARGE SCALE GENOMIC DNA]</scope>
    <source>
        <strain evidence="2">32-68-21</strain>
    </source>
</reference>
<proteinExistence type="predicted"/>
<sequence length="452" mass="48496">MSGIDTSGAAPAAPGLLSGAYRAVWRWHFYAGLLVLPFLMLMALTGALYLFKTEIDGMAYRSLSHVGARSDVASPDLWVRAAEAGTGGKVANVLMPARNDEAVRLTVNLPDGGKRTAFVDPHDARLIGVTAFGGVMETVKRLHSLILLGSWANYVVEIVAGWAIILVATGIFMWWPRGRDVGVVSLKATDPKRRPFWRDLHAVTGLYAGAVIAFLAVTGMPWSAFWGDQSMAWVKDHGLGRPKPPAAASPFAHAEHQDAPIGVGWTMEGIVMPTPDAAGPGRLSAVVAGAEAQGLTRPYTISIPTDPTLAYTAARVVQQVEDTRILYIDAATGSVQADIRYGQFGIGAKAFEWGIAVHEGRQYGWLNRYVMLGGCIAVWLLGVSAIVMWWKRRPRGRLAAPVAPPGARAYTAVLTIVLPLAILYPLTGLSLVVAVAIDRLVSMLNRTRSIVS</sequence>
<dbReference type="Pfam" id="PF03929">
    <property type="entry name" value="PepSY_TM"/>
    <property type="match status" value="1"/>
</dbReference>
<dbReference type="PANTHER" id="PTHR34219">
    <property type="entry name" value="IRON-REGULATED INNER MEMBRANE PROTEIN-RELATED"/>
    <property type="match status" value="1"/>
</dbReference>
<accession>A0A258HF34</accession>
<dbReference type="EMBL" id="NCEQ01000018">
    <property type="protein sequence ID" value="OYX54942.1"/>
    <property type="molecule type" value="Genomic_DNA"/>
</dbReference>
<comment type="caution">
    <text evidence="2">The sequence shown here is derived from an EMBL/GenBank/DDBJ whole genome shotgun (WGS) entry which is preliminary data.</text>
</comment>
<feature type="transmembrane region" description="Helical" evidence="1">
    <location>
        <begin position="27"/>
        <end position="51"/>
    </location>
</feature>
<name>A0A258HF34_9CAUL</name>
<keyword evidence="1" id="KW-1133">Transmembrane helix</keyword>
<evidence type="ECO:0000313" key="3">
    <source>
        <dbReference type="Proteomes" id="UP000216147"/>
    </source>
</evidence>
<organism evidence="2 3">
    <name type="scientific">Brevundimonas subvibrioides</name>
    <dbReference type="NCBI Taxonomy" id="74313"/>
    <lineage>
        <taxon>Bacteria</taxon>
        <taxon>Pseudomonadati</taxon>
        <taxon>Pseudomonadota</taxon>
        <taxon>Alphaproteobacteria</taxon>
        <taxon>Caulobacterales</taxon>
        <taxon>Caulobacteraceae</taxon>
        <taxon>Brevundimonas</taxon>
    </lineage>
</organism>
<dbReference type="InterPro" id="IPR005625">
    <property type="entry name" value="PepSY-ass_TM"/>
</dbReference>
<keyword evidence="1" id="KW-0472">Membrane</keyword>
<dbReference type="PANTHER" id="PTHR34219:SF1">
    <property type="entry name" value="PEPSY DOMAIN-CONTAINING PROTEIN"/>
    <property type="match status" value="1"/>
</dbReference>
<evidence type="ECO:0000313" key="2">
    <source>
        <dbReference type="EMBL" id="OYX54942.1"/>
    </source>
</evidence>
<evidence type="ECO:0000256" key="1">
    <source>
        <dbReference type="SAM" id="Phobius"/>
    </source>
</evidence>
<protein>
    <submittedName>
        <fullName evidence="2">Peptidase</fullName>
    </submittedName>
</protein>
<feature type="transmembrane region" description="Helical" evidence="1">
    <location>
        <begin position="369"/>
        <end position="390"/>
    </location>
</feature>